<dbReference type="EMBL" id="BAABME010001082">
    <property type="protein sequence ID" value="GAA0147460.1"/>
    <property type="molecule type" value="Genomic_DNA"/>
</dbReference>
<protein>
    <submittedName>
        <fullName evidence="2">Uncharacterized protein</fullName>
    </submittedName>
</protein>
<gene>
    <name evidence="2" type="ORF">LIER_07150</name>
</gene>
<name>A0AAV3P787_LITER</name>
<feature type="region of interest" description="Disordered" evidence="1">
    <location>
        <begin position="248"/>
        <end position="267"/>
    </location>
</feature>
<feature type="region of interest" description="Disordered" evidence="1">
    <location>
        <begin position="172"/>
        <end position="209"/>
    </location>
</feature>
<feature type="compositionally biased region" description="Basic residues" evidence="1">
    <location>
        <begin position="184"/>
        <end position="200"/>
    </location>
</feature>
<comment type="caution">
    <text evidence="2">The sequence shown here is derived from an EMBL/GenBank/DDBJ whole genome shotgun (WGS) entry which is preliminary data.</text>
</comment>
<reference evidence="2 3" key="1">
    <citation type="submission" date="2024-01" db="EMBL/GenBank/DDBJ databases">
        <title>The complete chloroplast genome sequence of Lithospermum erythrorhizon: insights into the phylogenetic relationship among Boraginaceae species and the maternal lineages of purple gromwells.</title>
        <authorList>
            <person name="Okada T."/>
            <person name="Watanabe K."/>
        </authorList>
    </citation>
    <scope>NUCLEOTIDE SEQUENCE [LARGE SCALE GENOMIC DNA]</scope>
</reference>
<organism evidence="2 3">
    <name type="scientific">Lithospermum erythrorhizon</name>
    <name type="common">Purple gromwell</name>
    <name type="synonym">Lithospermum officinale var. erythrorhizon</name>
    <dbReference type="NCBI Taxonomy" id="34254"/>
    <lineage>
        <taxon>Eukaryota</taxon>
        <taxon>Viridiplantae</taxon>
        <taxon>Streptophyta</taxon>
        <taxon>Embryophyta</taxon>
        <taxon>Tracheophyta</taxon>
        <taxon>Spermatophyta</taxon>
        <taxon>Magnoliopsida</taxon>
        <taxon>eudicotyledons</taxon>
        <taxon>Gunneridae</taxon>
        <taxon>Pentapetalae</taxon>
        <taxon>asterids</taxon>
        <taxon>lamiids</taxon>
        <taxon>Boraginales</taxon>
        <taxon>Boraginaceae</taxon>
        <taxon>Boraginoideae</taxon>
        <taxon>Lithospermeae</taxon>
        <taxon>Lithospermum</taxon>
    </lineage>
</organism>
<evidence type="ECO:0000256" key="1">
    <source>
        <dbReference type="SAM" id="MobiDB-lite"/>
    </source>
</evidence>
<feature type="compositionally biased region" description="Polar residues" evidence="1">
    <location>
        <begin position="172"/>
        <end position="183"/>
    </location>
</feature>
<evidence type="ECO:0000313" key="3">
    <source>
        <dbReference type="Proteomes" id="UP001454036"/>
    </source>
</evidence>
<proteinExistence type="predicted"/>
<sequence length="267" mass="28895">MEKSWIVFSINDEPQQYLPRRLEVSTLFQTNGNQMAEGARVKETKGGSSGKQLIPWRGGLDEQIRYVHNNGQGGLASVTIPPGFPKLGHNEAKMVNCINGGVISSVTDPSYGGANIQRELMAPSQHDSNPRSASIEGAINNEGSFVGANNVEMVTAQNGALVLKGISNVTPSTHAAGSTSPKSNKGKISRGGASKKRQHPYYRGDNSPSKKAFFPGKDWKILLISQQRLRLRRNQVDHHEYFELELSGFGPPPGSSITNGVSEIEKS</sequence>
<accession>A0AAV3P787</accession>
<dbReference type="AlphaFoldDB" id="A0AAV3P787"/>
<evidence type="ECO:0000313" key="2">
    <source>
        <dbReference type="EMBL" id="GAA0147460.1"/>
    </source>
</evidence>
<keyword evidence="3" id="KW-1185">Reference proteome</keyword>
<dbReference type="Proteomes" id="UP001454036">
    <property type="component" value="Unassembled WGS sequence"/>
</dbReference>